<dbReference type="Proteomes" id="UP000228758">
    <property type="component" value="Unassembled WGS sequence"/>
</dbReference>
<dbReference type="EMBL" id="PGFF01000001">
    <property type="protein sequence ID" value="PJJ71345.1"/>
    <property type="molecule type" value="Genomic_DNA"/>
</dbReference>
<accession>A0A2M9CHL1</accession>
<proteinExistence type="predicted"/>
<comment type="caution">
    <text evidence="2">The sequence shown here is derived from an EMBL/GenBank/DDBJ whole genome shotgun (WGS) entry which is preliminary data.</text>
</comment>
<evidence type="ECO:0000313" key="2">
    <source>
        <dbReference type="EMBL" id="PJJ71345.1"/>
    </source>
</evidence>
<evidence type="ECO:0000313" key="3">
    <source>
        <dbReference type="Proteomes" id="UP000228758"/>
    </source>
</evidence>
<dbReference type="OrthoDB" id="8684708at2"/>
<dbReference type="Gene3D" id="3.10.450.50">
    <property type="match status" value="1"/>
</dbReference>
<keyword evidence="3" id="KW-1185">Reference proteome</keyword>
<sequence length="107" mass="11459">MTVNVLPEAVDKFVTTTNAHDADALFAVFAPGASVVDDGTTYATEAEVREWIKVHQIDPKIVITPTSFEGDRLVASVDGDFPGGPLQFAFTFTTRDDAITALSIELA</sequence>
<evidence type="ECO:0000259" key="1">
    <source>
        <dbReference type="Pfam" id="PF12680"/>
    </source>
</evidence>
<organism evidence="2 3">
    <name type="scientific">Diaminobutyricimonas aerilata</name>
    <dbReference type="NCBI Taxonomy" id="1162967"/>
    <lineage>
        <taxon>Bacteria</taxon>
        <taxon>Bacillati</taxon>
        <taxon>Actinomycetota</taxon>
        <taxon>Actinomycetes</taxon>
        <taxon>Micrococcales</taxon>
        <taxon>Microbacteriaceae</taxon>
        <taxon>Diaminobutyricimonas</taxon>
    </lineage>
</organism>
<protein>
    <submittedName>
        <fullName evidence="2">SnoaL-like protein</fullName>
    </submittedName>
</protein>
<dbReference type="InterPro" id="IPR037401">
    <property type="entry name" value="SnoaL-like"/>
</dbReference>
<dbReference type="Pfam" id="PF12680">
    <property type="entry name" value="SnoaL_2"/>
    <property type="match status" value="1"/>
</dbReference>
<dbReference type="InterPro" id="IPR032710">
    <property type="entry name" value="NTF2-like_dom_sf"/>
</dbReference>
<dbReference type="AlphaFoldDB" id="A0A2M9CHL1"/>
<dbReference type="SUPFAM" id="SSF54427">
    <property type="entry name" value="NTF2-like"/>
    <property type="match status" value="1"/>
</dbReference>
<reference evidence="2 3" key="1">
    <citation type="submission" date="2017-11" db="EMBL/GenBank/DDBJ databases">
        <title>Genomic Encyclopedia of Archaeal and Bacterial Type Strains, Phase II (KMG-II): From Individual Species to Whole Genera.</title>
        <authorList>
            <person name="Goeker M."/>
        </authorList>
    </citation>
    <scope>NUCLEOTIDE SEQUENCE [LARGE SCALE GENOMIC DNA]</scope>
    <source>
        <strain evidence="2 3">DSM 27393</strain>
    </source>
</reference>
<gene>
    <name evidence="2" type="ORF">CLV46_0890</name>
</gene>
<dbReference type="RefSeq" id="WP_157802221.1">
    <property type="nucleotide sequence ID" value="NZ_PGFF01000001.1"/>
</dbReference>
<name>A0A2M9CHL1_9MICO</name>
<feature type="domain" description="SnoaL-like" evidence="1">
    <location>
        <begin position="10"/>
        <end position="100"/>
    </location>
</feature>